<proteinExistence type="predicted"/>
<accession>F4S446</accession>
<evidence type="ECO:0000313" key="2">
    <source>
        <dbReference type="Proteomes" id="UP000001072"/>
    </source>
</evidence>
<dbReference type="PANTHER" id="PTHR45786:SF74">
    <property type="entry name" value="ATP-DEPENDENT DNA HELICASE"/>
    <property type="match status" value="1"/>
</dbReference>
<reference evidence="2" key="1">
    <citation type="journal article" date="2011" name="Proc. Natl. Acad. Sci. U.S.A.">
        <title>Obligate biotrophy features unraveled by the genomic analysis of rust fungi.</title>
        <authorList>
            <person name="Duplessis S."/>
            <person name="Cuomo C.A."/>
            <person name="Lin Y.-C."/>
            <person name="Aerts A."/>
            <person name="Tisserant E."/>
            <person name="Veneault-Fourrey C."/>
            <person name="Joly D.L."/>
            <person name="Hacquard S."/>
            <person name="Amselem J."/>
            <person name="Cantarel B.L."/>
            <person name="Chiu R."/>
            <person name="Coutinho P.M."/>
            <person name="Feau N."/>
            <person name="Field M."/>
            <person name="Frey P."/>
            <person name="Gelhaye E."/>
            <person name="Goldberg J."/>
            <person name="Grabherr M.G."/>
            <person name="Kodira C.D."/>
            <person name="Kohler A."/>
            <person name="Kuees U."/>
            <person name="Lindquist E.A."/>
            <person name="Lucas S.M."/>
            <person name="Mago R."/>
            <person name="Mauceli E."/>
            <person name="Morin E."/>
            <person name="Murat C."/>
            <person name="Pangilinan J.L."/>
            <person name="Park R."/>
            <person name="Pearson M."/>
            <person name="Quesneville H."/>
            <person name="Rouhier N."/>
            <person name="Sakthikumar S."/>
            <person name="Salamov A.A."/>
            <person name="Schmutz J."/>
            <person name="Selles B."/>
            <person name="Shapiro H."/>
            <person name="Tanguay P."/>
            <person name="Tuskan G.A."/>
            <person name="Henrissat B."/>
            <person name="Van de Peer Y."/>
            <person name="Rouze P."/>
            <person name="Ellis J.G."/>
            <person name="Dodds P.N."/>
            <person name="Schein J.E."/>
            <person name="Zhong S."/>
            <person name="Hamelin R.C."/>
            <person name="Grigoriev I.V."/>
            <person name="Szabo L.J."/>
            <person name="Martin F."/>
        </authorList>
    </citation>
    <scope>NUCLEOTIDE SEQUENCE [LARGE SCALE GENOMIC DNA]</scope>
    <source>
        <strain evidence="2">98AG31 / pathotype 3-4-7</strain>
    </source>
</reference>
<dbReference type="OrthoDB" id="3366231at2759"/>
<dbReference type="RefSeq" id="XP_007416218.1">
    <property type="nucleotide sequence ID" value="XM_007416156.1"/>
</dbReference>
<dbReference type="AlphaFoldDB" id="F4S446"/>
<dbReference type="EMBL" id="GL883146">
    <property type="protein sequence ID" value="EGG00571.1"/>
    <property type="molecule type" value="Genomic_DNA"/>
</dbReference>
<dbReference type="eggNOG" id="KOG0987">
    <property type="taxonomic scope" value="Eukaryota"/>
</dbReference>
<evidence type="ECO:0000313" key="1">
    <source>
        <dbReference type="EMBL" id="EGG00571.1"/>
    </source>
</evidence>
<name>F4S446_MELLP</name>
<dbReference type="VEuPathDB" id="FungiDB:MELLADRAFT_67744"/>
<dbReference type="STRING" id="747676.F4S446"/>
<dbReference type="InParanoid" id="F4S446"/>
<dbReference type="KEGG" id="mlr:MELLADRAFT_67744"/>
<protein>
    <submittedName>
        <fullName evidence="1">Uncharacterized protein</fullName>
    </submittedName>
</protein>
<dbReference type="HOGENOM" id="CLU_001324_5_1_1"/>
<dbReference type="GeneID" id="18930892"/>
<keyword evidence="2" id="KW-1185">Reference proteome</keyword>
<dbReference type="PANTHER" id="PTHR45786">
    <property type="entry name" value="DNA BINDING PROTEIN-LIKE"/>
    <property type="match status" value="1"/>
</dbReference>
<organism evidence="2">
    <name type="scientific">Melampsora larici-populina (strain 98AG31 / pathotype 3-4-7)</name>
    <name type="common">Poplar leaf rust fungus</name>
    <dbReference type="NCBI Taxonomy" id="747676"/>
    <lineage>
        <taxon>Eukaryota</taxon>
        <taxon>Fungi</taxon>
        <taxon>Dikarya</taxon>
        <taxon>Basidiomycota</taxon>
        <taxon>Pucciniomycotina</taxon>
        <taxon>Pucciniomycetes</taxon>
        <taxon>Pucciniales</taxon>
        <taxon>Melampsoraceae</taxon>
        <taxon>Melampsora</taxon>
    </lineage>
</organism>
<dbReference type="Proteomes" id="UP000001072">
    <property type="component" value="Unassembled WGS sequence"/>
</dbReference>
<gene>
    <name evidence="1" type="ORF">MELLADRAFT_67744</name>
</gene>
<sequence length="197" mass="22199">MSVRGPKGVYNFRVNGQLVHYAGSGLPSKGDDPCFAQIYTVGDGGTVEAAMRQHHYDNQLDSDLLIKLQAAINDRSPYAHLFKNANEILGKDDKAKIVIKSVKPSGRKDLKRYNLPAVDEIGMVVPGDGEIDGNKRRLVLKRQDGRLEPINNMHTGYLPMRYVICFPEGAQQWSEDYKLLLPLEKRKHKEESDQGMY</sequence>